<organism evidence="3 4">
    <name type="scientific">Alkalicoccobacillus plakortidis</name>
    <dbReference type="NCBI Taxonomy" id="444060"/>
    <lineage>
        <taxon>Bacteria</taxon>
        <taxon>Bacillati</taxon>
        <taxon>Bacillota</taxon>
        <taxon>Bacilli</taxon>
        <taxon>Bacillales</taxon>
        <taxon>Bacillaceae</taxon>
        <taxon>Alkalicoccobacillus</taxon>
    </lineage>
</organism>
<gene>
    <name evidence="3" type="ORF">NDM98_08765</name>
</gene>
<proteinExistence type="predicted"/>
<dbReference type="EMBL" id="JAMQJY010000001">
    <property type="protein sequence ID" value="MCM2675575.1"/>
    <property type="molecule type" value="Genomic_DNA"/>
</dbReference>
<evidence type="ECO:0000256" key="1">
    <source>
        <dbReference type="SAM" id="Coils"/>
    </source>
</evidence>
<dbReference type="InterPro" id="IPR013491">
    <property type="entry name" value="Tape_meas_N"/>
</dbReference>
<dbReference type="Proteomes" id="UP001203665">
    <property type="component" value="Unassembled WGS sequence"/>
</dbReference>
<dbReference type="PANTHER" id="PTHR37813">
    <property type="entry name" value="FELS-2 PROPHAGE PROTEIN"/>
    <property type="match status" value="1"/>
</dbReference>
<dbReference type="Pfam" id="PF20155">
    <property type="entry name" value="TMP_3"/>
    <property type="match status" value="1"/>
</dbReference>
<feature type="coiled-coil region" evidence="1">
    <location>
        <begin position="57"/>
        <end position="126"/>
    </location>
</feature>
<keyword evidence="1" id="KW-0175">Coiled coil</keyword>
<dbReference type="RefSeq" id="WP_251606455.1">
    <property type="nucleotide sequence ID" value="NZ_JAMQJY010000001.1"/>
</dbReference>
<evidence type="ECO:0000313" key="3">
    <source>
        <dbReference type="EMBL" id="MCM2675575.1"/>
    </source>
</evidence>
<evidence type="ECO:0000259" key="2">
    <source>
        <dbReference type="Pfam" id="PF20155"/>
    </source>
</evidence>
<evidence type="ECO:0000313" key="4">
    <source>
        <dbReference type="Proteomes" id="UP001203665"/>
    </source>
</evidence>
<dbReference type="PANTHER" id="PTHR37813:SF1">
    <property type="entry name" value="FELS-2 PROPHAGE PROTEIN"/>
    <property type="match status" value="1"/>
</dbReference>
<name>A0ABT0XI42_9BACI</name>
<protein>
    <submittedName>
        <fullName evidence="3">Tape measure protein</fullName>
    </submittedName>
</protein>
<sequence length="453" mass="48193">MERIEGLSIGLSLDSLKVESGLKNLNRQFSLVNSEMRANMSAFDRGERSVGKYETRLDGLNKKLDVQKVRVEAAQKSYEKMVDEHGAGSAEAEKAAIEYNKQSAALRNLESDISKTTSELKKFAEAQRIENSGWTKMGNAMDVAGTKLQSFGSGVKDLGGKMTLWLTAPIAALGATAIAKGLSRLMGIDEANAKLEGLGFTTKEIEKIMGSALDSVRGTSFGLDEAATTAANAVAAGVKEGKELTKYLSLTGDAAAIAGTNLSDMGGIFNKIQTSGKAYNGELQQLSDRGLPIYQWLAEEANTTADAVFDMASKGEISTDKFLKAIENNIGGAAQTMGDKSLKAGLANMWAAVGRLGANFLDAGGKGGGFFSAMKPLVVNMTSAIDTMSGVAEEWGVKFGEAFVKIVGHVKTAINWFKGLSSEQQKLAGVFAGLAVAAWSCFNCARYIYHHHW</sequence>
<accession>A0ABT0XI42</accession>
<reference evidence="3" key="1">
    <citation type="submission" date="2022-06" db="EMBL/GenBank/DDBJ databases">
        <title>Alkalicoccobacillus porphyridii sp. nov., isolated from a marine red alga, Porphyridium purpureum and reclassification of Shouchella plakortidis and Shouchella gibsonii as Alkalicoccobacillus plakortidis comb. nov. and Alkalicoccobacillus gibsonii comb. nov.</title>
        <authorList>
            <person name="Kim K.H."/>
            <person name="Lee J.K."/>
            <person name="Han D.M."/>
            <person name="Baek J.H."/>
            <person name="Jeon C.O."/>
        </authorList>
    </citation>
    <scope>NUCLEOTIDE SEQUENCE</scope>
    <source>
        <strain evidence="3">DSM 19153</strain>
    </source>
</reference>
<feature type="domain" description="Tape measure protein N-terminal" evidence="2">
    <location>
        <begin position="185"/>
        <end position="355"/>
    </location>
</feature>
<keyword evidence="4" id="KW-1185">Reference proteome</keyword>
<comment type="caution">
    <text evidence="3">The sequence shown here is derived from an EMBL/GenBank/DDBJ whole genome shotgun (WGS) entry which is preliminary data.</text>
</comment>
<dbReference type="NCBIfam" id="TIGR02675">
    <property type="entry name" value="tape_meas_nterm"/>
    <property type="match status" value="1"/>
</dbReference>